<name>A0A2I0LAY3_PUNGR</name>
<organism evidence="1 2">
    <name type="scientific">Punica granatum</name>
    <name type="common">Pomegranate</name>
    <dbReference type="NCBI Taxonomy" id="22663"/>
    <lineage>
        <taxon>Eukaryota</taxon>
        <taxon>Viridiplantae</taxon>
        <taxon>Streptophyta</taxon>
        <taxon>Embryophyta</taxon>
        <taxon>Tracheophyta</taxon>
        <taxon>Spermatophyta</taxon>
        <taxon>Magnoliopsida</taxon>
        <taxon>eudicotyledons</taxon>
        <taxon>Gunneridae</taxon>
        <taxon>Pentapetalae</taxon>
        <taxon>rosids</taxon>
        <taxon>malvids</taxon>
        <taxon>Myrtales</taxon>
        <taxon>Lythraceae</taxon>
        <taxon>Punica</taxon>
    </lineage>
</organism>
<keyword evidence="2" id="KW-1185">Reference proteome</keyword>
<evidence type="ECO:0000313" key="2">
    <source>
        <dbReference type="Proteomes" id="UP000233551"/>
    </source>
</evidence>
<sequence length="151" mass="17244">MEAKFHAQFYQTQPEVTLVDLARFVQGPGERVKDYIACFKIAKQRCRTFLLEDQFVKLCINGLEFKLKKKFKGGGFHDFFDLTSKASMEEADRKQGNRGHIHVVFNEHDEDLEVGMTKIIADKPMSLPAACSGLVKFRPGHKHPSAEETRN</sequence>
<protein>
    <recommendedName>
        <fullName evidence="3">Retrotransposon gag domain-containing protein</fullName>
    </recommendedName>
</protein>
<evidence type="ECO:0008006" key="3">
    <source>
        <dbReference type="Google" id="ProtNLM"/>
    </source>
</evidence>
<evidence type="ECO:0000313" key="1">
    <source>
        <dbReference type="EMBL" id="PKI77845.1"/>
    </source>
</evidence>
<accession>A0A2I0LAY3</accession>
<reference evidence="1 2" key="1">
    <citation type="submission" date="2017-11" db="EMBL/GenBank/DDBJ databases">
        <title>De-novo sequencing of pomegranate (Punica granatum L.) genome.</title>
        <authorList>
            <person name="Akparov Z."/>
            <person name="Amiraslanov A."/>
            <person name="Hajiyeva S."/>
            <person name="Abbasov M."/>
            <person name="Kaur K."/>
            <person name="Hamwieh A."/>
            <person name="Solovyev V."/>
            <person name="Salamov A."/>
            <person name="Braich B."/>
            <person name="Kosarev P."/>
            <person name="Mahmoud A."/>
            <person name="Hajiyev E."/>
            <person name="Babayeva S."/>
            <person name="Izzatullayeva V."/>
            <person name="Mammadov A."/>
            <person name="Mammadov A."/>
            <person name="Sharifova S."/>
            <person name="Ojaghi J."/>
            <person name="Eynullazada K."/>
            <person name="Bayramov B."/>
            <person name="Abdulazimova A."/>
            <person name="Shahmuradov I."/>
        </authorList>
    </citation>
    <scope>NUCLEOTIDE SEQUENCE [LARGE SCALE GENOMIC DNA]</scope>
    <source>
        <strain evidence="2">cv. AG2017</strain>
        <tissue evidence="1">Leaf</tissue>
    </source>
</reference>
<dbReference type="EMBL" id="PGOL01000073">
    <property type="protein sequence ID" value="PKI77845.1"/>
    <property type="molecule type" value="Genomic_DNA"/>
</dbReference>
<dbReference type="AlphaFoldDB" id="A0A2I0LAY3"/>
<proteinExistence type="predicted"/>
<comment type="caution">
    <text evidence="1">The sequence shown here is derived from an EMBL/GenBank/DDBJ whole genome shotgun (WGS) entry which is preliminary data.</text>
</comment>
<gene>
    <name evidence="1" type="ORF">CRG98_001809</name>
</gene>
<dbReference type="Proteomes" id="UP000233551">
    <property type="component" value="Unassembled WGS sequence"/>
</dbReference>